<feature type="domain" description="Ig-like" evidence="8">
    <location>
        <begin position="322"/>
        <end position="417"/>
    </location>
</feature>
<dbReference type="InterPro" id="IPR036116">
    <property type="entry name" value="FN3_sf"/>
</dbReference>
<dbReference type="InterPro" id="IPR007110">
    <property type="entry name" value="Ig-like_dom"/>
</dbReference>
<dbReference type="InterPro" id="IPR003598">
    <property type="entry name" value="Ig_sub2"/>
</dbReference>
<feature type="region of interest" description="Disordered" evidence="6">
    <location>
        <begin position="16"/>
        <end position="36"/>
    </location>
</feature>
<dbReference type="Proteomes" id="UP000594260">
    <property type="component" value="Unplaced"/>
</dbReference>
<dbReference type="EnsemblMetazoa" id="XM_022808757">
    <property type="protein sequence ID" value="XP_022664492"/>
    <property type="gene ID" value="LOC111251772"/>
</dbReference>
<dbReference type="Pfam" id="PF07686">
    <property type="entry name" value="V-set"/>
    <property type="match status" value="1"/>
</dbReference>
<evidence type="ECO:0000259" key="8">
    <source>
        <dbReference type="PROSITE" id="PS50835"/>
    </source>
</evidence>
<feature type="region of interest" description="Disordered" evidence="6">
    <location>
        <begin position="81"/>
        <end position="106"/>
    </location>
</feature>
<evidence type="ECO:0000313" key="10">
    <source>
        <dbReference type="Proteomes" id="UP000594260"/>
    </source>
</evidence>
<evidence type="ECO:0000256" key="6">
    <source>
        <dbReference type="SAM" id="MobiDB-lite"/>
    </source>
</evidence>
<dbReference type="SMART" id="SM00408">
    <property type="entry name" value="IGc2"/>
    <property type="match status" value="3"/>
</dbReference>
<dbReference type="Pfam" id="PF08205">
    <property type="entry name" value="C2-set_2"/>
    <property type="match status" value="1"/>
</dbReference>
<evidence type="ECO:0000256" key="2">
    <source>
        <dbReference type="ARBA" id="ARBA00022692"/>
    </source>
</evidence>
<dbReference type="Gene3D" id="2.60.40.10">
    <property type="entry name" value="Immunoglobulins"/>
    <property type="match status" value="3"/>
</dbReference>
<dbReference type="SUPFAM" id="SSF49265">
    <property type="entry name" value="Fibronectin type III"/>
    <property type="match status" value="1"/>
</dbReference>
<dbReference type="PANTHER" id="PTHR23278:SF19">
    <property type="entry name" value="OBSCURIN"/>
    <property type="match status" value="1"/>
</dbReference>
<feature type="compositionally biased region" description="Polar residues" evidence="6">
    <location>
        <begin position="81"/>
        <end position="96"/>
    </location>
</feature>
<dbReference type="PROSITE" id="PS50835">
    <property type="entry name" value="IG_LIKE"/>
    <property type="match status" value="4"/>
</dbReference>
<dbReference type="AlphaFoldDB" id="A0A7M7KBP6"/>
<keyword evidence="5" id="KW-1015">Disulfide bond</keyword>
<dbReference type="PANTHER" id="PTHR23278">
    <property type="entry name" value="SIDESTEP PROTEIN"/>
    <property type="match status" value="1"/>
</dbReference>
<comment type="subcellular location">
    <subcellularLocation>
        <location evidence="1">Membrane</location>
        <topology evidence="1">Single-pass membrane protein</topology>
    </subcellularLocation>
</comment>
<accession>A0A7M7KBP6</accession>
<dbReference type="InterPro" id="IPR013783">
    <property type="entry name" value="Ig-like_fold"/>
</dbReference>
<sequence>MAYLLDFGSVLDGPSGDRNNRAVLLSPTDTTRRPMPTPRDSWLASLIVAMGTLALVGLCVTPTRAAIANKPLLAGLVRTRSSNSHGSTYHKTQLADSRQRHHHHQRHHTTVTAAAVNNDMIVVSAEAGGSANLPCDIDSELADEPVLVRWFHLNNSSDGAPFYILEDAQRRGIWNANHDISVDFAGKAYFSALSSPASLQLSRLSPTDAGQYLCSVSFHSGEVRTHNVSLRVGGLPVPTVVWKRNGIPIIDANTPDEGGGDISSNSSKYRVIAQPRTDGAHTILDVGRLGRDELRATFSCEAFNEISEQPLETAITIDLILPPLSVEVEHGGISYSAGAQAEFRCRVIGSRPFPVVTWLLATRKLEAFFSHVSDEDDGNTTVSTLLLTMSPIENGQKLICRVTNHQLPGSTWEDSIQLNIIHAPVVSLRGVGGHEASNIHVVSQSQDVILECVIIANPPVTRVFWTLNDRLLEDNTLRRNSSLVTPSSTATTTITDALLVKPGHRFTTRLMLQNVTAGQHNGRYNCDVTNPLGSVRSNDLDLRVRYSPRCHPSVDKVYRYGASNKGSIRTIPMLAIRCQMDADAMDRLHFTWIAYNSSGSNEWHVFHPSAHQVMNETTSQLSYRPSSLNEELTIECWANNSAYINSSVHEPEPCVFHIEPYGVPPVLENCQVVNQAQSWFFLECDSIRQVDDKSKEFYVLELYNADNGKLLANLTSDEPAFQVVDLPDATECIAQVFAANEKGRSDPSRVIIQAISPPSKLLTSGVGASVTVVSTLVACIVILGALALS</sequence>
<reference evidence="9" key="1">
    <citation type="submission" date="2021-01" db="UniProtKB">
        <authorList>
            <consortium name="EnsemblMetazoa"/>
        </authorList>
    </citation>
    <scope>IDENTIFICATION</scope>
</reference>
<evidence type="ECO:0000313" key="9">
    <source>
        <dbReference type="EnsemblMetazoa" id="XP_022664492"/>
    </source>
</evidence>
<evidence type="ECO:0000256" key="7">
    <source>
        <dbReference type="SAM" id="Phobius"/>
    </source>
</evidence>
<dbReference type="InterPro" id="IPR013162">
    <property type="entry name" value="CD80_C2-set"/>
</dbReference>
<dbReference type="SMART" id="SM00409">
    <property type="entry name" value="IG"/>
    <property type="match status" value="3"/>
</dbReference>
<evidence type="ECO:0000256" key="3">
    <source>
        <dbReference type="ARBA" id="ARBA00022989"/>
    </source>
</evidence>
<dbReference type="GO" id="GO:0016020">
    <property type="term" value="C:membrane"/>
    <property type="evidence" value="ECO:0007669"/>
    <property type="project" value="UniProtKB-SubCell"/>
</dbReference>
<name>A0A7M7KBP6_VARDE</name>
<protein>
    <recommendedName>
        <fullName evidence="8">Ig-like domain-containing protein</fullName>
    </recommendedName>
</protein>
<dbReference type="InterPro" id="IPR003599">
    <property type="entry name" value="Ig_sub"/>
</dbReference>
<keyword evidence="4 7" id="KW-0472">Membrane</keyword>
<feature type="domain" description="Ig-like" evidence="8">
    <location>
        <begin position="552"/>
        <end position="649"/>
    </location>
</feature>
<proteinExistence type="predicted"/>
<evidence type="ECO:0000256" key="5">
    <source>
        <dbReference type="ARBA" id="ARBA00023157"/>
    </source>
</evidence>
<feature type="transmembrane region" description="Helical" evidence="7">
    <location>
        <begin position="766"/>
        <end position="788"/>
    </location>
</feature>
<dbReference type="GeneID" id="111251772"/>
<keyword evidence="2 7" id="KW-0812">Transmembrane</keyword>
<dbReference type="InterPro" id="IPR036179">
    <property type="entry name" value="Ig-like_dom_sf"/>
</dbReference>
<evidence type="ECO:0000256" key="1">
    <source>
        <dbReference type="ARBA" id="ARBA00004167"/>
    </source>
</evidence>
<evidence type="ECO:0000256" key="4">
    <source>
        <dbReference type="ARBA" id="ARBA00023136"/>
    </source>
</evidence>
<dbReference type="CDD" id="cd00096">
    <property type="entry name" value="Ig"/>
    <property type="match status" value="1"/>
</dbReference>
<feature type="domain" description="Ig-like" evidence="8">
    <location>
        <begin position="128"/>
        <end position="229"/>
    </location>
</feature>
<organism evidence="9 10">
    <name type="scientific">Varroa destructor</name>
    <name type="common">Honeybee mite</name>
    <dbReference type="NCBI Taxonomy" id="109461"/>
    <lineage>
        <taxon>Eukaryota</taxon>
        <taxon>Metazoa</taxon>
        <taxon>Ecdysozoa</taxon>
        <taxon>Arthropoda</taxon>
        <taxon>Chelicerata</taxon>
        <taxon>Arachnida</taxon>
        <taxon>Acari</taxon>
        <taxon>Parasitiformes</taxon>
        <taxon>Mesostigmata</taxon>
        <taxon>Gamasina</taxon>
        <taxon>Dermanyssoidea</taxon>
        <taxon>Varroidae</taxon>
        <taxon>Varroa</taxon>
    </lineage>
</organism>
<keyword evidence="3 7" id="KW-1133">Transmembrane helix</keyword>
<dbReference type="SUPFAM" id="SSF48726">
    <property type="entry name" value="Immunoglobulin"/>
    <property type="match status" value="3"/>
</dbReference>
<dbReference type="InterPro" id="IPR013106">
    <property type="entry name" value="Ig_V-set"/>
</dbReference>
<keyword evidence="10" id="KW-1185">Reference proteome</keyword>
<dbReference type="RefSeq" id="XP_022664492.1">
    <property type="nucleotide sequence ID" value="XM_022808757.1"/>
</dbReference>
<feature type="domain" description="Ig-like" evidence="8">
    <location>
        <begin position="424"/>
        <end position="543"/>
    </location>
</feature>